<dbReference type="OrthoDB" id="7488837at2"/>
<dbReference type="AlphaFoldDB" id="A0A318MV90"/>
<comment type="caution">
    <text evidence="3">The sequence shown here is derived from an EMBL/GenBank/DDBJ whole genome shotgun (WGS) entry which is preliminary data.</text>
</comment>
<reference evidence="3 4" key="1">
    <citation type="submission" date="2018-05" db="EMBL/GenBank/DDBJ databases">
        <title>Reference genomes for bee gut microbiota database.</title>
        <authorList>
            <person name="Ellegaard K.M."/>
        </authorList>
    </citation>
    <scope>NUCLEOTIDE SEQUENCE [LARGE SCALE GENOMIC DNA]</scope>
    <source>
        <strain evidence="3 4">ESL0284</strain>
    </source>
</reference>
<dbReference type="RefSeq" id="WP_110439615.1">
    <property type="nucleotide sequence ID" value="NZ_QGLT01000008.1"/>
</dbReference>
<evidence type="ECO:0000259" key="1">
    <source>
        <dbReference type="Pfam" id="PF03428"/>
    </source>
</evidence>
<dbReference type="Pfam" id="PF11800">
    <property type="entry name" value="RP-C_C"/>
    <property type="match status" value="1"/>
</dbReference>
<sequence>MITDCHISKKNTQFTGRRTITKSELFWSKKLTGQFKATTCSEILTVFKKVSSELNISDSVFRFIELLIKWTRPVDWEENGFPLVWLSNQALCDILGYDLRKLQRIRKKAIDAGLITMCEVGTSKRWGKRKNNDPDQAVIAGCGFNLSPLAERREEFEAIIRDAESYRKQRDALKFACHGWKRKILNLLDYAGHDDKASIMEEIASFSNQLKRCSQDIKTLMRIEYSLQKIFEKIEVVVNDEIRENNVDMSPGDDKNVTLYTNTNKHKIYNNVIAQEANSSQTVDKMISDQNALNGFIISPALILKIAPLFRDWISDRATWSDLENVAPCILHSLGIHQSAWKEACDCFGIKQAITALAIVNARHDKGLVKSAGGLFRSFIKIHGKNELHLDKTLYGLITK</sequence>
<proteinExistence type="predicted"/>
<dbReference type="InterPro" id="IPR005090">
    <property type="entry name" value="RepC_N"/>
</dbReference>
<evidence type="ECO:0000259" key="2">
    <source>
        <dbReference type="Pfam" id="PF11800"/>
    </source>
</evidence>
<dbReference type="Pfam" id="PF03428">
    <property type="entry name" value="RP-C"/>
    <property type="match status" value="1"/>
</dbReference>
<dbReference type="EMBL" id="QGLT01000008">
    <property type="protein sequence ID" value="PXY98663.1"/>
    <property type="molecule type" value="Genomic_DNA"/>
</dbReference>
<evidence type="ECO:0000313" key="4">
    <source>
        <dbReference type="Proteomes" id="UP000247565"/>
    </source>
</evidence>
<dbReference type="NCBIfam" id="NF040974">
    <property type="entry name" value="RepABC_RepC"/>
    <property type="match status" value="1"/>
</dbReference>
<feature type="domain" description="Plasmid replication protein C N-terminal" evidence="1">
    <location>
        <begin position="38"/>
        <end position="190"/>
    </location>
</feature>
<dbReference type="Proteomes" id="UP000247565">
    <property type="component" value="Unassembled WGS sequence"/>
</dbReference>
<dbReference type="InterPro" id="IPR021760">
    <property type="entry name" value="RepC_C"/>
</dbReference>
<dbReference type="InterPro" id="IPR047611">
    <property type="entry name" value="RepABC_RepC"/>
</dbReference>
<organism evidence="3 4">
    <name type="scientific">Commensalibacter melissae</name>
    <dbReference type="NCBI Taxonomy" id="2070537"/>
    <lineage>
        <taxon>Bacteria</taxon>
        <taxon>Pseudomonadati</taxon>
        <taxon>Pseudomonadota</taxon>
        <taxon>Alphaproteobacteria</taxon>
        <taxon>Acetobacterales</taxon>
        <taxon>Acetobacteraceae</taxon>
    </lineage>
</organism>
<accession>A0A318MV90</accession>
<protein>
    <submittedName>
        <fullName evidence="3">Uncharacterized protein</fullName>
    </submittedName>
</protein>
<feature type="domain" description="Plasmid replication protein C C-terminal" evidence="2">
    <location>
        <begin position="301"/>
        <end position="399"/>
    </location>
</feature>
<name>A0A318MV90_9PROT</name>
<evidence type="ECO:0000313" key="3">
    <source>
        <dbReference type="EMBL" id="PXY98663.1"/>
    </source>
</evidence>
<gene>
    <name evidence="3" type="ORF">DK869_08640</name>
</gene>
<keyword evidence="4" id="KW-1185">Reference proteome</keyword>